<dbReference type="SMART" id="SM00343">
    <property type="entry name" value="ZnF_C2HC"/>
    <property type="match status" value="1"/>
</dbReference>
<name>A0A5A9NIF4_9TELE</name>
<dbReference type="InterPro" id="IPR001878">
    <property type="entry name" value="Znf_CCHC"/>
</dbReference>
<accession>A0A5A9NIF4</accession>
<evidence type="ECO:0000313" key="6">
    <source>
        <dbReference type="Proteomes" id="UP000324632"/>
    </source>
</evidence>
<gene>
    <name evidence="5" type="ORF">E1301_Tti013777</name>
</gene>
<evidence type="ECO:0000256" key="3">
    <source>
        <dbReference type="SAM" id="MobiDB-lite"/>
    </source>
</evidence>
<keyword evidence="1" id="KW-0862">Zinc</keyword>
<dbReference type="EMBL" id="SOYY01000017">
    <property type="protein sequence ID" value="KAA0709163.1"/>
    <property type="molecule type" value="Genomic_DNA"/>
</dbReference>
<feature type="domain" description="CCHC-type" evidence="4">
    <location>
        <begin position="316"/>
        <end position="330"/>
    </location>
</feature>
<evidence type="ECO:0000256" key="2">
    <source>
        <dbReference type="SAM" id="Coils"/>
    </source>
</evidence>
<dbReference type="SUPFAM" id="SSF57756">
    <property type="entry name" value="Retrovirus zinc finger-like domains"/>
    <property type="match status" value="1"/>
</dbReference>
<evidence type="ECO:0000259" key="4">
    <source>
        <dbReference type="PROSITE" id="PS50158"/>
    </source>
</evidence>
<keyword evidence="6" id="KW-1185">Reference proteome</keyword>
<dbReference type="Proteomes" id="UP000324632">
    <property type="component" value="Chromosome 17"/>
</dbReference>
<proteinExistence type="predicted"/>
<dbReference type="PANTHER" id="PTHR15503">
    <property type="entry name" value="LDOC1 RELATED"/>
    <property type="match status" value="1"/>
</dbReference>
<keyword evidence="1" id="KW-0863">Zinc-finger</keyword>
<feature type="compositionally biased region" description="Polar residues" evidence="3">
    <location>
        <begin position="283"/>
        <end position="294"/>
    </location>
</feature>
<keyword evidence="2" id="KW-0175">Coiled coil</keyword>
<dbReference type="InterPro" id="IPR005162">
    <property type="entry name" value="Retrotrans_gag_dom"/>
</dbReference>
<evidence type="ECO:0000313" key="5">
    <source>
        <dbReference type="EMBL" id="KAA0709163.1"/>
    </source>
</evidence>
<dbReference type="PROSITE" id="PS50158">
    <property type="entry name" value="ZF_CCHC"/>
    <property type="match status" value="1"/>
</dbReference>
<organism evidence="5 6">
    <name type="scientific">Triplophysa tibetana</name>
    <dbReference type="NCBI Taxonomy" id="1572043"/>
    <lineage>
        <taxon>Eukaryota</taxon>
        <taxon>Metazoa</taxon>
        <taxon>Chordata</taxon>
        <taxon>Craniata</taxon>
        <taxon>Vertebrata</taxon>
        <taxon>Euteleostomi</taxon>
        <taxon>Actinopterygii</taxon>
        <taxon>Neopterygii</taxon>
        <taxon>Teleostei</taxon>
        <taxon>Ostariophysi</taxon>
        <taxon>Cypriniformes</taxon>
        <taxon>Nemacheilidae</taxon>
        <taxon>Triplophysa</taxon>
    </lineage>
</organism>
<feature type="region of interest" description="Disordered" evidence="3">
    <location>
        <begin position="250"/>
        <end position="296"/>
    </location>
</feature>
<reference evidence="5 6" key="1">
    <citation type="journal article" date="2019" name="Mol. Ecol. Resour.">
        <title>Chromosome-level genome assembly of Triplophysa tibetana, a fish adapted to the harsh high-altitude environment of the Tibetan Plateau.</title>
        <authorList>
            <person name="Yang X."/>
            <person name="Liu H."/>
            <person name="Ma Z."/>
            <person name="Zou Y."/>
            <person name="Zou M."/>
            <person name="Mao Y."/>
            <person name="Li X."/>
            <person name="Wang H."/>
            <person name="Chen T."/>
            <person name="Wang W."/>
            <person name="Yang R."/>
        </authorList>
    </citation>
    <scope>NUCLEOTIDE SEQUENCE [LARGE SCALE GENOMIC DNA]</scope>
    <source>
        <strain evidence="5">TTIB1903HZAU</strain>
        <tissue evidence="5">Muscle</tissue>
    </source>
</reference>
<dbReference type="Pfam" id="PF03732">
    <property type="entry name" value="Retrotrans_gag"/>
    <property type="match status" value="1"/>
</dbReference>
<dbReference type="GO" id="GO:0003676">
    <property type="term" value="F:nucleic acid binding"/>
    <property type="evidence" value="ECO:0007669"/>
    <property type="project" value="InterPro"/>
</dbReference>
<sequence length="337" mass="37081">MTERSDHVHDPAGQDPLRAALQQQGILLGQQASRLAAAAQEVDSLQTQMAALQRQVADLIRGVGHPGGVHSPSTRGAPSAPEPHANCPPLYDGDPNSCRAFLSQCALVFALQPRRYDSGEVRIAYILTLLTGKARQWGVAVWESQDPCCRSFPAFQEEMTRLFDRSARGDEAAALLSRTTQGRSSITDYAIRFKTLAAACEWNAGALRARFMDGLNHPIADEIAALDPPRDLEDLISLCLRIEGRINARRRRRTSPPAWRRRDSNPQPEGEPGRDSARETGAQHRQSADFTQEPMQVGRSRLTAAQKHQRLVDGLCFYCGKPDHVVTNCPVKGNAHP</sequence>
<evidence type="ECO:0000256" key="1">
    <source>
        <dbReference type="PROSITE-ProRule" id="PRU00047"/>
    </source>
</evidence>
<dbReference type="GO" id="GO:0008270">
    <property type="term" value="F:zinc ion binding"/>
    <property type="evidence" value="ECO:0007669"/>
    <property type="project" value="UniProtKB-KW"/>
</dbReference>
<comment type="caution">
    <text evidence="5">The sequence shown here is derived from an EMBL/GenBank/DDBJ whole genome shotgun (WGS) entry which is preliminary data.</text>
</comment>
<dbReference type="InterPro" id="IPR032567">
    <property type="entry name" value="RTL1-rel"/>
</dbReference>
<dbReference type="InterPro" id="IPR036875">
    <property type="entry name" value="Znf_CCHC_sf"/>
</dbReference>
<dbReference type="PANTHER" id="PTHR15503:SF36">
    <property type="entry name" value="RETROTRANSPOSON GAG-LIKE PROTEIN 5"/>
    <property type="match status" value="1"/>
</dbReference>
<feature type="compositionally biased region" description="Basic and acidic residues" evidence="3">
    <location>
        <begin position="271"/>
        <end position="282"/>
    </location>
</feature>
<keyword evidence="1" id="KW-0479">Metal-binding</keyword>
<feature type="coiled-coil region" evidence="2">
    <location>
        <begin position="35"/>
        <end position="62"/>
    </location>
</feature>
<protein>
    <submittedName>
        <fullName evidence="5">Protein LDOC1</fullName>
    </submittedName>
</protein>
<feature type="region of interest" description="Disordered" evidence="3">
    <location>
        <begin position="63"/>
        <end position="88"/>
    </location>
</feature>
<dbReference type="AlphaFoldDB" id="A0A5A9NIF4"/>